<proteinExistence type="predicted"/>
<keyword evidence="2 5" id="KW-0812">Transmembrane</keyword>
<comment type="caution">
    <text evidence="6">The sequence shown here is derived from an EMBL/GenBank/DDBJ whole genome shotgun (WGS) entry which is preliminary data.</text>
</comment>
<comment type="subcellular location">
    <subcellularLocation>
        <location evidence="1">Membrane</location>
        <topology evidence="1">Multi-pass membrane protein</topology>
    </subcellularLocation>
</comment>
<keyword evidence="3 5" id="KW-1133">Transmembrane helix</keyword>
<feature type="transmembrane region" description="Helical" evidence="5">
    <location>
        <begin position="25"/>
        <end position="58"/>
    </location>
</feature>
<evidence type="ECO:0000256" key="1">
    <source>
        <dbReference type="ARBA" id="ARBA00004141"/>
    </source>
</evidence>
<evidence type="ECO:0000313" key="6">
    <source>
        <dbReference type="EMBL" id="MCO6393542.1"/>
    </source>
</evidence>
<protein>
    <submittedName>
        <fullName evidence="6">Energy-coupling factor transporter transmembrane protein EcfT</fullName>
    </submittedName>
</protein>
<organism evidence="6 7">
    <name type="scientific">Corynebacterium lipophilum</name>
    <dbReference type="NCBI Taxonomy" id="2804918"/>
    <lineage>
        <taxon>Bacteria</taxon>
        <taxon>Bacillati</taxon>
        <taxon>Actinomycetota</taxon>
        <taxon>Actinomycetes</taxon>
        <taxon>Mycobacteriales</taxon>
        <taxon>Corynebacteriaceae</taxon>
        <taxon>Corynebacterium</taxon>
    </lineage>
</organism>
<sequence>MDSLPMGVYVPGKTLLHRMSPKKKFVLLILYILIATNFGRTFPIALTLLGLIFVLYIVARIPIRIVANQLVPILPLLAMLGAFLVWQNGIGLAGVTLITLFATILAANLLTLTTTVEALLVSLEEGLKPLGRFGIPTEKISLAIALTLRLIPLILQTSQEVLDARKARGLGFSLLAFGVPLIVRSIRRAEQIGDALVARGALD</sequence>
<reference evidence="6 7" key="1">
    <citation type="submission" date="2021-01" db="EMBL/GenBank/DDBJ databases">
        <title>Identification and Characterization of Corynebacterium sp.</title>
        <authorList>
            <person name="Luo Q."/>
            <person name="Qu P."/>
            <person name="Chen Q."/>
        </authorList>
    </citation>
    <scope>NUCLEOTIDE SEQUENCE [LARGE SCALE GENOMIC DNA]</scope>
    <source>
        <strain evidence="6 7">MC-18</strain>
    </source>
</reference>
<feature type="transmembrane region" description="Helical" evidence="5">
    <location>
        <begin position="92"/>
        <end position="120"/>
    </location>
</feature>
<dbReference type="CDD" id="cd16914">
    <property type="entry name" value="EcfT"/>
    <property type="match status" value="1"/>
</dbReference>
<accession>A0AAW5HT26</accession>
<keyword evidence="7" id="KW-1185">Reference proteome</keyword>
<dbReference type="PANTHER" id="PTHR33514:SF13">
    <property type="entry name" value="PROTEIN ABCI12, CHLOROPLASTIC"/>
    <property type="match status" value="1"/>
</dbReference>
<evidence type="ECO:0000313" key="7">
    <source>
        <dbReference type="Proteomes" id="UP001205920"/>
    </source>
</evidence>
<dbReference type="InterPro" id="IPR003339">
    <property type="entry name" value="ABC/ECF_trnsptr_transmembrane"/>
</dbReference>
<dbReference type="Proteomes" id="UP001205920">
    <property type="component" value="Unassembled WGS sequence"/>
</dbReference>
<feature type="transmembrane region" description="Helical" evidence="5">
    <location>
        <begin position="65"/>
        <end position="86"/>
    </location>
</feature>
<evidence type="ECO:0000256" key="5">
    <source>
        <dbReference type="SAM" id="Phobius"/>
    </source>
</evidence>
<keyword evidence="4 5" id="KW-0472">Membrane</keyword>
<evidence type="ECO:0000256" key="3">
    <source>
        <dbReference type="ARBA" id="ARBA00022989"/>
    </source>
</evidence>
<evidence type="ECO:0000256" key="4">
    <source>
        <dbReference type="ARBA" id="ARBA00023136"/>
    </source>
</evidence>
<gene>
    <name evidence="6" type="ORF">JMN37_00860</name>
</gene>
<name>A0AAW5HT26_9CORY</name>
<dbReference type="GO" id="GO:0005886">
    <property type="term" value="C:plasma membrane"/>
    <property type="evidence" value="ECO:0007669"/>
    <property type="project" value="TreeGrafter"/>
</dbReference>
<evidence type="ECO:0000256" key="2">
    <source>
        <dbReference type="ARBA" id="ARBA00022692"/>
    </source>
</evidence>
<dbReference type="AlphaFoldDB" id="A0AAW5HT26"/>
<dbReference type="Pfam" id="PF02361">
    <property type="entry name" value="CbiQ"/>
    <property type="match status" value="1"/>
</dbReference>
<dbReference type="EMBL" id="JAEUWV010000001">
    <property type="protein sequence ID" value="MCO6393542.1"/>
    <property type="molecule type" value="Genomic_DNA"/>
</dbReference>
<dbReference type="PANTHER" id="PTHR33514">
    <property type="entry name" value="PROTEIN ABCI12, CHLOROPLASTIC"/>
    <property type="match status" value="1"/>
</dbReference>